<evidence type="ECO:0000313" key="3">
    <source>
        <dbReference type="EMBL" id="PVZ63886.1"/>
    </source>
</evidence>
<dbReference type="InterPro" id="IPR009839">
    <property type="entry name" value="SseB_N"/>
</dbReference>
<dbReference type="Proteomes" id="UP000244906">
    <property type="component" value="Unassembled WGS sequence"/>
</dbReference>
<dbReference type="AlphaFoldDB" id="A0A2V1GS73"/>
<dbReference type="RefSeq" id="WP_116688970.1">
    <property type="nucleotide sequence ID" value="NZ_CAWNYD010000014.1"/>
</dbReference>
<name>A0A2V1GS73_9GAMM</name>
<comment type="caution">
    <text evidence="3">The sequence shown here is derived from an EMBL/GenBank/DDBJ whole genome shotgun (WGS) entry which is preliminary data.</text>
</comment>
<evidence type="ECO:0000259" key="2">
    <source>
        <dbReference type="Pfam" id="PF14581"/>
    </source>
</evidence>
<sequence>MSNIKENPLERILRLSHFEPAHRTEFYSVLLDSTIYVLGRMLDAKNNTEGCANVALGDKVSIRSWERRDGSSMIPFFSSLEVLQKSAGSDEPYLAVPAKSLFEMTKGQTLALNPKSDYKKEFDADEVQQLLSINLSREVNQRVIQKQAKVVLGQPAKYPTAMVDQLTQLLARHSAVNKGYFLLMHDKSAGAKPRLVVGFLVDEVDPQQPFELLSKQASEVIAQSAPQGQPVDLYRVIENKPGLSQFFIQKTQAFYDRSWGSKLCVSLGHGKA</sequence>
<proteinExistence type="predicted"/>
<dbReference type="EMBL" id="QDDL01000014">
    <property type="protein sequence ID" value="PVZ63886.1"/>
    <property type="molecule type" value="Genomic_DNA"/>
</dbReference>
<organism evidence="3 4">
    <name type="scientific">Pelagibaculum spongiae</name>
    <dbReference type="NCBI Taxonomy" id="2080658"/>
    <lineage>
        <taxon>Bacteria</taxon>
        <taxon>Pseudomonadati</taxon>
        <taxon>Pseudomonadota</taxon>
        <taxon>Gammaproteobacteria</taxon>
        <taxon>Oceanospirillales</taxon>
        <taxon>Pelagibaculum</taxon>
    </lineage>
</organism>
<dbReference type="Pfam" id="PF07179">
    <property type="entry name" value="SseB"/>
    <property type="match status" value="1"/>
</dbReference>
<dbReference type="Pfam" id="PF14581">
    <property type="entry name" value="SseB_C"/>
    <property type="match status" value="1"/>
</dbReference>
<gene>
    <name evidence="3" type="ORF">DC094_20375</name>
</gene>
<accession>A0A2V1GS73</accession>
<protein>
    <submittedName>
        <fullName evidence="3">Enhanced serine sensitivity protein SseB</fullName>
    </submittedName>
</protein>
<reference evidence="3 4" key="1">
    <citation type="submission" date="2018-04" db="EMBL/GenBank/DDBJ databases">
        <title>Thalassorhabdus spongiae gen. nov., sp. nov., isolated from a marine sponge in South-West Iceland.</title>
        <authorList>
            <person name="Knobloch S."/>
            <person name="Daussin A."/>
            <person name="Johannsson R."/>
            <person name="Marteinsson V.T."/>
        </authorList>
    </citation>
    <scope>NUCLEOTIDE SEQUENCE [LARGE SCALE GENOMIC DNA]</scope>
    <source>
        <strain evidence="3 4">Hp12</strain>
    </source>
</reference>
<keyword evidence="4" id="KW-1185">Reference proteome</keyword>
<dbReference type="OrthoDB" id="5622177at2"/>
<feature type="domain" description="SseB protein C-terminal" evidence="2">
    <location>
        <begin position="144"/>
        <end position="257"/>
    </location>
</feature>
<feature type="domain" description="SseB protein N-terminal" evidence="1">
    <location>
        <begin position="14"/>
        <end position="128"/>
    </location>
</feature>
<evidence type="ECO:0000259" key="1">
    <source>
        <dbReference type="Pfam" id="PF07179"/>
    </source>
</evidence>
<dbReference type="InterPro" id="IPR027945">
    <property type="entry name" value="SseB_C"/>
</dbReference>
<evidence type="ECO:0000313" key="4">
    <source>
        <dbReference type="Proteomes" id="UP000244906"/>
    </source>
</evidence>